<name>A0A261UX84_9BORD</name>
<dbReference type="SUPFAM" id="SSF52540">
    <property type="entry name" value="P-loop containing nucleoside triphosphate hydrolases"/>
    <property type="match status" value="1"/>
</dbReference>
<reference evidence="5" key="1">
    <citation type="submission" date="2017-05" db="EMBL/GenBank/DDBJ databases">
        <title>Complete and WGS of Bordetella genogroups.</title>
        <authorList>
            <person name="Spilker T."/>
            <person name="Lipuma J."/>
        </authorList>
    </citation>
    <scope>NUCLEOTIDE SEQUENCE [LARGE SCALE GENOMIC DNA]</scope>
    <source>
        <strain evidence="5">AU8856</strain>
    </source>
</reference>
<dbReference type="Proteomes" id="UP000215767">
    <property type="component" value="Unassembled WGS sequence"/>
</dbReference>
<evidence type="ECO:0000313" key="5">
    <source>
        <dbReference type="Proteomes" id="UP000215767"/>
    </source>
</evidence>
<dbReference type="OrthoDB" id="9764467at2"/>
<dbReference type="Pfam" id="PF13476">
    <property type="entry name" value="AAA_23"/>
    <property type="match status" value="1"/>
</dbReference>
<evidence type="ECO:0000256" key="1">
    <source>
        <dbReference type="SAM" id="Coils"/>
    </source>
</evidence>
<dbReference type="PANTHER" id="PTHR41259:SF1">
    <property type="entry name" value="DOUBLE-STRAND BREAK REPAIR RAD50 ATPASE, PUTATIVE-RELATED"/>
    <property type="match status" value="1"/>
</dbReference>
<keyword evidence="1" id="KW-0175">Coiled coil</keyword>
<feature type="coiled-coil region" evidence="1">
    <location>
        <begin position="701"/>
        <end position="728"/>
    </location>
</feature>
<evidence type="ECO:0000313" key="4">
    <source>
        <dbReference type="EMBL" id="OZI66508.1"/>
    </source>
</evidence>
<feature type="coiled-coil region" evidence="1">
    <location>
        <begin position="332"/>
        <end position="389"/>
    </location>
</feature>
<feature type="compositionally biased region" description="Basic and acidic residues" evidence="2">
    <location>
        <begin position="623"/>
        <end position="636"/>
    </location>
</feature>
<comment type="caution">
    <text evidence="4">The sequence shown here is derived from an EMBL/GenBank/DDBJ whole genome shotgun (WGS) entry which is preliminary data.</text>
</comment>
<proteinExistence type="predicted"/>
<dbReference type="InterPro" id="IPR027417">
    <property type="entry name" value="P-loop_NTPase"/>
</dbReference>
<dbReference type="GO" id="GO:0006302">
    <property type="term" value="P:double-strand break repair"/>
    <property type="evidence" value="ECO:0007669"/>
    <property type="project" value="InterPro"/>
</dbReference>
<dbReference type="RefSeq" id="WP_094839717.1">
    <property type="nucleotide sequence ID" value="NZ_NEVS01000001.1"/>
</dbReference>
<feature type="coiled-coil region" evidence="1">
    <location>
        <begin position="501"/>
        <end position="590"/>
    </location>
</feature>
<feature type="domain" description="Rad50/SbcC-type AAA" evidence="3">
    <location>
        <begin position="6"/>
        <end position="89"/>
    </location>
</feature>
<feature type="region of interest" description="Disordered" evidence="2">
    <location>
        <begin position="623"/>
        <end position="653"/>
    </location>
</feature>
<dbReference type="AlphaFoldDB" id="A0A261UX84"/>
<evidence type="ECO:0000259" key="3">
    <source>
        <dbReference type="Pfam" id="PF13476"/>
    </source>
</evidence>
<dbReference type="InterPro" id="IPR038729">
    <property type="entry name" value="Rad50/SbcC_AAA"/>
</dbReference>
<dbReference type="GO" id="GO:0016887">
    <property type="term" value="F:ATP hydrolysis activity"/>
    <property type="evidence" value="ECO:0007669"/>
    <property type="project" value="InterPro"/>
</dbReference>
<keyword evidence="5" id="KW-1185">Reference proteome</keyword>
<accession>A0A261UX84</accession>
<feature type="coiled-coil region" evidence="1">
    <location>
        <begin position="202"/>
        <end position="236"/>
    </location>
</feature>
<gene>
    <name evidence="4" type="ORF">CAL28_01870</name>
</gene>
<dbReference type="Gene3D" id="3.40.50.300">
    <property type="entry name" value="P-loop containing nucleotide triphosphate hydrolases"/>
    <property type="match status" value="2"/>
</dbReference>
<evidence type="ECO:0000256" key="2">
    <source>
        <dbReference type="SAM" id="MobiDB-lite"/>
    </source>
</evidence>
<sequence length="882" mass="96387">MKLTHIRIEQFKQFRDAIEIGDLQEGINLFSGPNEAGKSTIVAAIRAAFFERFRSSAAEEFRPWDDPSASPAVTIAFEHDGQQYQLMKRFLARKRCELRMGSRVLDGAEAEEALAALLGFQHAGKGASKAEHWGIPGLLWIQQGSGQDIRESVAHATGHLRTALDASIGEVASTQGDDVIAEVQAARDALLTPSAGKPKGIYAAALEKSAELQSVLAGLQAEIAEYRHKVDQLATLRRDHQHDAAEQPWAAFRAQEQAAADTLREIQGLQDALGMEKTQAGRWESSAELARSRLEAFAAEERAVLARQEALDRAAATHAAAVAQVDPWRRQLEQAEAALSVARQRLQGARQVDARRQLARERGSTQARADAAKQAVMQAEAEQARLIEHRRQASACRVDEDTVRRLREADLALRELELRRAGVATRLRYRLAGAARIDVGGEAVDGEGERQLIAPTILGLPGLGQLEIIPGGADLAALRREQDQWTARRQDLLQGAGIASLEDAEARLRAHAGHLAEARNAEATLKGLAPRGIEALRAELADALARIADMDADLARDPAREDGAVEEVSVAQAEAAAAAAEDALRQATAGLHAAQVAEGQAKARVEAAQRERDIAHAALETEGRAARQAEAERELAHASAQRHAALSRADALERQVAQSRPDILRQDIERYRRSAEQHEKRHTERRDALFRLEAELQVAGAQGLDERVAEVARDLAQAQRQAQELGQRARALDYLLVLLRDKRDALTQRLQAPLRRGLQHYVDLLFPQARIDIDENLMPGALTRTGHRGPESSAFDALSFGAREQMGVIARLAYADLLREAGRPTLIILDDALVHSDDDRLAQMKRALFDAGTRHQILLFTCHPADWRDIGVAPRPLGGSAA</sequence>
<organism evidence="4 5">
    <name type="scientific">Bordetella genomosp. 11</name>
    <dbReference type="NCBI Taxonomy" id="1416808"/>
    <lineage>
        <taxon>Bacteria</taxon>
        <taxon>Pseudomonadati</taxon>
        <taxon>Pseudomonadota</taxon>
        <taxon>Betaproteobacteria</taxon>
        <taxon>Burkholderiales</taxon>
        <taxon>Alcaligenaceae</taxon>
        <taxon>Bordetella</taxon>
    </lineage>
</organism>
<dbReference type="EMBL" id="NEVS01000001">
    <property type="protein sequence ID" value="OZI66508.1"/>
    <property type="molecule type" value="Genomic_DNA"/>
</dbReference>
<protein>
    <recommendedName>
        <fullName evidence="3">Rad50/SbcC-type AAA domain-containing protein</fullName>
    </recommendedName>
</protein>
<dbReference type="PANTHER" id="PTHR41259">
    <property type="entry name" value="DOUBLE-STRAND BREAK REPAIR RAD50 ATPASE, PUTATIVE-RELATED"/>
    <property type="match status" value="1"/>
</dbReference>